<keyword evidence="2" id="KW-0732">Signal</keyword>
<dbReference type="PROSITE" id="PS51257">
    <property type="entry name" value="PROKAR_LIPOPROTEIN"/>
    <property type="match status" value="1"/>
</dbReference>
<protein>
    <submittedName>
        <fullName evidence="3">Uncharacterized protein</fullName>
    </submittedName>
</protein>
<feature type="region of interest" description="Disordered" evidence="1">
    <location>
        <begin position="22"/>
        <end position="87"/>
    </location>
</feature>
<evidence type="ECO:0000256" key="1">
    <source>
        <dbReference type="SAM" id="MobiDB-lite"/>
    </source>
</evidence>
<feature type="signal peptide" evidence="2">
    <location>
        <begin position="1"/>
        <end position="20"/>
    </location>
</feature>
<evidence type="ECO:0000256" key="2">
    <source>
        <dbReference type="SAM" id="SignalP"/>
    </source>
</evidence>
<dbReference type="Proteomes" id="UP001164459">
    <property type="component" value="Chromosome"/>
</dbReference>
<proteinExistence type="predicted"/>
<feature type="compositionally biased region" description="Low complexity" evidence="1">
    <location>
        <begin position="29"/>
        <end position="84"/>
    </location>
</feature>
<dbReference type="SUPFAM" id="SSF117281">
    <property type="entry name" value="Kelch motif"/>
    <property type="match status" value="1"/>
</dbReference>
<dbReference type="RefSeq" id="WP_269040374.1">
    <property type="nucleotide sequence ID" value="NZ_CP114040.1"/>
</dbReference>
<evidence type="ECO:0000313" key="4">
    <source>
        <dbReference type="Proteomes" id="UP001164459"/>
    </source>
</evidence>
<keyword evidence="4" id="KW-1185">Reference proteome</keyword>
<gene>
    <name evidence="3" type="ORF">O0S08_17850</name>
</gene>
<evidence type="ECO:0000313" key="3">
    <source>
        <dbReference type="EMBL" id="WAS98008.1"/>
    </source>
</evidence>
<sequence>MRQLLGFGMVVAAALLTACGDGGNGGTSTGTDGSGTTSPSTTGGDGTSSSGPSPSSPTTSSDGSSSSEPGTSEPSTSSPTTTGDEAAPDWVVEVPEGGGWFELTASEPFEQWAAANLDPPTGYLGSAAIGAVRDAYCNPIFDHAGKAFYMFGGGHSDGSINAVFKLDAATLKYSIAVPPTPPSAYPPDYTAPNSPIVYPSGATNGFFQSAETLTDPADLPYAAPFAAPQASHTYSAMSFVDGKLILHYGPVRDADVVSGTWTYLDKDTYGPQLVKFDPNYGEAVLQSGTHTANDPETGKAWTTLVSGDAGLNWRARVLVIDPATHTIEDVVNAPWDVNGSSSIVVGGSHVYLFTPTVADDMATSTRGWRIDKATLAVEHLSLTGDLPSWPDGAPTQESVVVFHDGTRLNFWNYSVDADRDAFFRLDLEPESGAGTQEDPFVLAAERDQRPLSAMPSPALTYDLTYIADWGVVLFLPKASAKLWAIKL</sequence>
<organism evidence="3 4">
    <name type="scientific">Nannocystis punicea</name>
    <dbReference type="NCBI Taxonomy" id="2995304"/>
    <lineage>
        <taxon>Bacteria</taxon>
        <taxon>Pseudomonadati</taxon>
        <taxon>Myxococcota</taxon>
        <taxon>Polyangia</taxon>
        <taxon>Nannocystales</taxon>
        <taxon>Nannocystaceae</taxon>
        <taxon>Nannocystis</taxon>
    </lineage>
</organism>
<reference evidence="3" key="1">
    <citation type="submission" date="2022-11" db="EMBL/GenBank/DDBJ databases">
        <title>Minimal conservation of predation-associated metabolite biosynthetic gene clusters underscores biosynthetic potential of Myxococcota including descriptions for ten novel species: Archangium lansinium sp. nov., Myxococcus landrumus sp. nov., Nannocystis bai.</title>
        <authorList>
            <person name="Ahearne A."/>
            <person name="Stevens C."/>
            <person name="Dowd S."/>
        </authorList>
    </citation>
    <scope>NUCLEOTIDE SEQUENCE</scope>
    <source>
        <strain evidence="3">Fl3</strain>
    </source>
</reference>
<dbReference type="InterPro" id="IPR015915">
    <property type="entry name" value="Kelch-typ_b-propeller"/>
</dbReference>
<dbReference type="EMBL" id="CP114040">
    <property type="protein sequence ID" value="WAS98008.1"/>
    <property type="molecule type" value="Genomic_DNA"/>
</dbReference>
<name>A0ABY7HFE3_9BACT</name>
<accession>A0ABY7HFE3</accession>
<feature type="chain" id="PRO_5045622771" evidence="2">
    <location>
        <begin position="21"/>
        <end position="487"/>
    </location>
</feature>